<dbReference type="InterPro" id="IPR011059">
    <property type="entry name" value="Metal-dep_hydrolase_composite"/>
</dbReference>
<feature type="binding site" evidence="5">
    <location>
        <position position="218"/>
    </location>
    <ligand>
        <name>Zn(2+)</name>
        <dbReference type="ChEBI" id="CHEBI:29105"/>
    </ligand>
</feature>
<dbReference type="EC" id="3.5.4.28" evidence="5"/>
<keyword evidence="8" id="KW-1185">Reference proteome</keyword>
<keyword evidence="2 5" id="KW-0479">Metal-binding</keyword>
<gene>
    <name evidence="5" type="primary">mtaD</name>
    <name evidence="7" type="ORF">GCM10007392_30970</name>
</gene>
<dbReference type="SUPFAM" id="SSF51338">
    <property type="entry name" value="Composite domain of metallo-dependent hydrolases"/>
    <property type="match status" value="1"/>
</dbReference>
<protein>
    <recommendedName>
        <fullName evidence="5">5-methylthioadenosine/S-adenosylhomocysteine deaminase</fullName>
        <shortName evidence="5">MTA/SAH deaminase</shortName>
        <ecNumber evidence="5">3.5.4.28</ecNumber>
        <ecNumber evidence="5">3.5.4.31</ecNumber>
    </recommendedName>
</protein>
<dbReference type="InterPro" id="IPR006680">
    <property type="entry name" value="Amidohydro-rel"/>
</dbReference>
<comment type="similarity">
    <text evidence="5">Belongs to the metallo-dependent hydrolases superfamily. MTA/SAH deaminase family.</text>
</comment>
<comment type="caution">
    <text evidence="5">Lacks conserved residue(s) required for the propagation of feature annotation.</text>
</comment>
<sequence>METIDTLIHARWIVPVNAKRDVLTDHSLAIRDGRIVDILPTDAAKIQYQASNTMDLGDQALIPGFVNAHGHAAMAMFRGLGDDLELMTWLNDHIWPAEGAWVSDDFVGDGTELAIAEMIRSGTTTFSDNYFFPAAAAERVLKAGVRAQLCFPTIDFPTNWAKTPDEHIDLGMKVVEQYKGNDQLKVMFGPHAPYTCSDEPLIRIRDLAKKHDLMIQMHVHETQTEVDGELEKRGNRPVRRLKELGLLNDRFQAVHMTAMNEDDIADVIETGAHIVHCPESNLKLASGFCPVDTLQKKGVNVALGTDGAASNNDLDMLGEMRTAAMLAKAVGQNAVALPAMEALAMATVNGAIAMGWDSEIGSLEVGKRADITAIRLDDLESQPVYDPVSHIVYASTRDQVSNVWVDGKQLLADRELTTLDKDGIISNTRQWRDRIQKG</sequence>
<evidence type="ECO:0000256" key="2">
    <source>
        <dbReference type="ARBA" id="ARBA00022723"/>
    </source>
</evidence>
<feature type="binding site" evidence="5">
    <location>
        <position position="221"/>
    </location>
    <ligand>
        <name>substrate</name>
    </ligand>
</feature>
<evidence type="ECO:0000259" key="6">
    <source>
        <dbReference type="Pfam" id="PF01979"/>
    </source>
</evidence>
<reference evidence="7" key="1">
    <citation type="journal article" date="2014" name="Int. J. Syst. Evol. Microbiol.">
        <title>Complete genome sequence of Corynebacterium casei LMG S-19264T (=DSM 44701T), isolated from a smear-ripened cheese.</title>
        <authorList>
            <consortium name="US DOE Joint Genome Institute (JGI-PGF)"/>
            <person name="Walter F."/>
            <person name="Albersmeier A."/>
            <person name="Kalinowski J."/>
            <person name="Ruckert C."/>
        </authorList>
    </citation>
    <scope>NUCLEOTIDE SEQUENCE</scope>
    <source>
        <strain evidence="7">KCTC 22169</strain>
    </source>
</reference>
<dbReference type="CDD" id="cd01298">
    <property type="entry name" value="ATZ_TRZ_like"/>
    <property type="match status" value="1"/>
</dbReference>
<keyword evidence="4 5" id="KW-0862">Zinc</keyword>
<dbReference type="EMBL" id="BMXR01000007">
    <property type="protein sequence ID" value="GGX60752.1"/>
    <property type="molecule type" value="Genomic_DNA"/>
</dbReference>
<dbReference type="GO" id="GO:0090614">
    <property type="term" value="F:5'-methylthioadenosine deaminase activity"/>
    <property type="evidence" value="ECO:0007669"/>
    <property type="project" value="UniProtKB-UniRule"/>
</dbReference>
<evidence type="ECO:0000256" key="5">
    <source>
        <dbReference type="HAMAP-Rule" id="MF_01281"/>
    </source>
</evidence>
<dbReference type="Pfam" id="PF01979">
    <property type="entry name" value="Amidohydro_1"/>
    <property type="match status" value="1"/>
</dbReference>
<dbReference type="Gene3D" id="3.20.20.140">
    <property type="entry name" value="Metal-dependent hydrolases"/>
    <property type="match status" value="1"/>
</dbReference>
<dbReference type="InterPro" id="IPR050287">
    <property type="entry name" value="MTA/SAH_deaminase"/>
</dbReference>
<dbReference type="GO" id="GO:0046872">
    <property type="term" value="F:metal ion binding"/>
    <property type="evidence" value="ECO:0007669"/>
    <property type="project" value="UniProtKB-KW"/>
</dbReference>
<dbReference type="PANTHER" id="PTHR43794">
    <property type="entry name" value="AMINOHYDROLASE SSNA-RELATED"/>
    <property type="match status" value="1"/>
</dbReference>
<proteinExistence type="inferred from homology"/>
<dbReference type="InterPro" id="IPR032466">
    <property type="entry name" value="Metal_Hydrolase"/>
</dbReference>
<dbReference type="NCBIfam" id="NF006549">
    <property type="entry name" value="PRK09045.1"/>
    <property type="match status" value="1"/>
</dbReference>
<accession>A0A918KEY9</accession>
<dbReference type="SUPFAM" id="SSF51556">
    <property type="entry name" value="Metallo-dependent hydrolases"/>
    <property type="match status" value="1"/>
</dbReference>
<dbReference type="InterPro" id="IPR023512">
    <property type="entry name" value="Deaminase_MtaD/DadD"/>
</dbReference>
<dbReference type="PANTHER" id="PTHR43794:SF11">
    <property type="entry name" value="AMIDOHYDROLASE-RELATED DOMAIN-CONTAINING PROTEIN"/>
    <property type="match status" value="1"/>
</dbReference>
<dbReference type="Gene3D" id="2.30.40.10">
    <property type="entry name" value="Urease, subunit C, domain 1"/>
    <property type="match status" value="1"/>
</dbReference>
<comment type="similarity">
    <text evidence="1">Belongs to the metallo-dependent hydrolases superfamily. ATZ/TRZ family.</text>
</comment>
<feature type="binding site" evidence="5">
    <location>
        <position position="69"/>
    </location>
    <ligand>
        <name>Zn(2+)</name>
        <dbReference type="ChEBI" id="CHEBI:29105"/>
    </ligand>
</feature>
<evidence type="ECO:0000313" key="8">
    <source>
        <dbReference type="Proteomes" id="UP000626148"/>
    </source>
</evidence>
<comment type="catalytic activity">
    <reaction evidence="5">
        <text>S-adenosyl-L-homocysteine + H2O + H(+) = S-inosyl-L-homocysteine + NH4(+)</text>
        <dbReference type="Rhea" id="RHEA:20716"/>
        <dbReference type="ChEBI" id="CHEBI:15377"/>
        <dbReference type="ChEBI" id="CHEBI:15378"/>
        <dbReference type="ChEBI" id="CHEBI:28938"/>
        <dbReference type="ChEBI" id="CHEBI:57856"/>
        <dbReference type="ChEBI" id="CHEBI:57985"/>
        <dbReference type="EC" id="3.5.4.28"/>
    </reaction>
</comment>
<feature type="binding site" evidence="5">
    <location>
        <position position="306"/>
    </location>
    <ligand>
        <name>Zn(2+)</name>
        <dbReference type="ChEBI" id="CHEBI:29105"/>
    </ligand>
</feature>
<name>A0A918KEY9_9GAMM</name>
<organism evidence="7 8">
    <name type="scientific">Saccharospirillum salsuginis</name>
    <dbReference type="NCBI Taxonomy" id="418750"/>
    <lineage>
        <taxon>Bacteria</taxon>
        <taxon>Pseudomonadati</taxon>
        <taxon>Pseudomonadota</taxon>
        <taxon>Gammaproteobacteria</taxon>
        <taxon>Oceanospirillales</taxon>
        <taxon>Saccharospirillaceae</taxon>
        <taxon>Saccharospirillum</taxon>
    </lineage>
</organism>
<feature type="binding site" evidence="5">
    <location>
        <position position="306"/>
    </location>
    <ligand>
        <name>substrate</name>
    </ligand>
</feature>
<dbReference type="AlphaFoldDB" id="A0A918KEY9"/>
<evidence type="ECO:0000256" key="4">
    <source>
        <dbReference type="ARBA" id="ARBA00022833"/>
    </source>
</evidence>
<dbReference type="RefSeq" id="WP_189610273.1">
    <property type="nucleotide sequence ID" value="NZ_BMXR01000007.1"/>
</dbReference>
<comment type="cofactor">
    <cofactor evidence="5">
        <name>Zn(2+)</name>
        <dbReference type="ChEBI" id="CHEBI:29105"/>
    </cofactor>
    <text evidence="5">Binds 1 zinc ion per subunit.</text>
</comment>
<dbReference type="Proteomes" id="UP000626148">
    <property type="component" value="Unassembled WGS sequence"/>
</dbReference>
<evidence type="ECO:0000256" key="3">
    <source>
        <dbReference type="ARBA" id="ARBA00022801"/>
    </source>
</evidence>
<reference evidence="7" key="2">
    <citation type="submission" date="2020-09" db="EMBL/GenBank/DDBJ databases">
        <authorList>
            <person name="Sun Q."/>
            <person name="Kim S."/>
        </authorList>
    </citation>
    <scope>NUCLEOTIDE SEQUENCE</scope>
    <source>
        <strain evidence="7">KCTC 22169</strain>
    </source>
</reference>
<feature type="binding site" evidence="5">
    <location>
        <position position="191"/>
    </location>
    <ligand>
        <name>substrate</name>
    </ligand>
</feature>
<comment type="catalytic activity">
    <reaction evidence="5">
        <text>S-methyl-5'-thioadenosine + H2O + H(+) = S-methyl-5'-thioinosine + NH4(+)</text>
        <dbReference type="Rhea" id="RHEA:25025"/>
        <dbReference type="ChEBI" id="CHEBI:15377"/>
        <dbReference type="ChEBI" id="CHEBI:15378"/>
        <dbReference type="ChEBI" id="CHEBI:17509"/>
        <dbReference type="ChEBI" id="CHEBI:28938"/>
        <dbReference type="ChEBI" id="CHEBI:48595"/>
        <dbReference type="EC" id="3.5.4.31"/>
    </reaction>
</comment>
<dbReference type="FunFam" id="3.20.20.140:FF:000014">
    <property type="entry name" value="5-methylthioadenosine/S-adenosylhomocysteine deaminase"/>
    <property type="match status" value="1"/>
</dbReference>
<evidence type="ECO:0000313" key="7">
    <source>
        <dbReference type="EMBL" id="GGX60752.1"/>
    </source>
</evidence>
<feature type="domain" description="Amidohydrolase-related" evidence="6">
    <location>
        <begin position="61"/>
        <end position="409"/>
    </location>
</feature>
<comment type="function">
    <text evidence="5">Catalyzes the deamination of 5-methylthioadenosine and S-adenosyl-L-homocysteine into 5-methylthioinosine and S-inosyl-L-homocysteine, respectively. Is also able to deaminate adenosine.</text>
</comment>
<dbReference type="GO" id="GO:0050270">
    <property type="term" value="F:S-adenosylhomocysteine deaminase activity"/>
    <property type="evidence" value="ECO:0007669"/>
    <property type="project" value="UniProtKB-UniRule"/>
</dbReference>
<keyword evidence="3 5" id="KW-0378">Hydrolase</keyword>
<feature type="binding site" evidence="5">
    <location>
        <position position="71"/>
    </location>
    <ligand>
        <name>Zn(2+)</name>
        <dbReference type="ChEBI" id="CHEBI:29105"/>
    </ligand>
</feature>
<comment type="caution">
    <text evidence="7">The sequence shown here is derived from an EMBL/GenBank/DDBJ whole genome shotgun (WGS) entry which is preliminary data.</text>
</comment>
<dbReference type="EC" id="3.5.4.31" evidence="5"/>
<evidence type="ECO:0000256" key="1">
    <source>
        <dbReference type="ARBA" id="ARBA00006745"/>
    </source>
</evidence>
<feature type="binding site" evidence="5">
    <location>
        <position position="98"/>
    </location>
    <ligand>
        <name>substrate</name>
    </ligand>
</feature>
<dbReference type="HAMAP" id="MF_01281">
    <property type="entry name" value="MTA_SAH_deamin"/>
    <property type="match status" value="1"/>
</dbReference>